<dbReference type="Proteomes" id="UP000219788">
    <property type="component" value="Unassembled WGS sequence"/>
</dbReference>
<comment type="similarity">
    <text evidence="2">Belongs to the MscS (TC 1.A.23) family.</text>
</comment>
<dbReference type="InterPro" id="IPR010920">
    <property type="entry name" value="LSM_dom_sf"/>
</dbReference>
<name>A0A2A7U3I4_EDWTA</name>
<feature type="transmembrane region" description="Helical" evidence="6">
    <location>
        <begin position="12"/>
        <end position="29"/>
    </location>
</feature>
<feature type="transmembrane region" description="Helical" evidence="6">
    <location>
        <begin position="137"/>
        <end position="156"/>
    </location>
</feature>
<dbReference type="GeneID" id="93123980"/>
<dbReference type="RefSeq" id="WP_005293456.1">
    <property type="nucleotide sequence ID" value="NZ_AP028090.1"/>
</dbReference>
<proteinExistence type="inferred from homology"/>
<evidence type="ECO:0000259" key="7">
    <source>
        <dbReference type="Pfam" id="PF00924"/>
    </source>
</evidence>
<keyword evidence="5 6" id="KW-0472">Membrane</keyword>
<dbReference type="EMBL" id="PDDV01000013">
    <property type="protein sequence ID" value="PEH72847.1"/>
    <property type="molecule type" value="Genomic_DNA"/>
</dbReference>
<evidence type="ECO:0000256" key="4">
    <source>
        <dbReference type="ARBA" id="ARBA00022989"/>
    </source>
</evidence>
<dbReference type="GO" id="GO:0016020">
    <property type="term" value="C:membrane"/>
    <property type="evidence" value="ECO:0007669"/>
    <property type="project" value="UniProtKB-SubCell"/>
</dbReference>
<evidence type="ECO:0000256" key="3">
    <source>
        <dbReference type="ARBA" id="ARBA00022692"/>
    </source>
</evidence>
<dbReference type="SUPFAM" id="SSF50182">
    <property type="entry name" value="Sm-like ribonucleoproteins"/>
    <property type="match status" value="1"/>
</dbReference>
<sequence length="323" mass="35888">MTLLVEKLHAHIILAAVLLLLSGLVYGLRKCRGNRGTALLQVAQTLLWLLLVLLLCEGVKKYLLIVGFWQWIKYISFCQTVLIIFVLFKAISSAINIVADRQIKNGINRSKTLVVIRAINIITLFLLATLFGEQLGLNMSGLLTFGGVGGVAIGIASRNILGNLLSGVMLYFDRPFNVGDWIRLPEKNTEGVVAEIGLRTTKIVTFDQKPLYIPNSVFSSIMIENPGRSDYRRVELAAIIKTFDADQVTTLLAALRDKISQDTRVNTQLETFVHMHNITKDGIQILISLYTTTRDYAVYLDLKQSLIVYTVEAAAAQTLEVSC</sequence>
<evidence type="ECO:0000256" key="6">
    <source>
        <dbReference type="SAM" id="Phobius"/>
    </source>
</evidence>
<evidence type="ECO:0000256" key="5">
    <source>
        <dbReference type="ARBA" id="ARBA00023136"/>
    </source>
</evidence>
<dbReference type="Gene3D" id="1.10.287.1260">
    <property type="match status" value="1"/>
</dbReference>
<feature type="domain" description="Mechanosensitive ion channel MscS" evidence="7">
    <location>
        <begin position="159"/>
        <end position="226"/>
    </location>
</feature>
<keyword evidence="4 6" id="KW-1133">Transmembrane helix</keyword>
<feature type="transmembrane region" description="Helical" evidence="6">
    <location>
        <begin position="71"/>
        <end position="91"/>
    </location>
</feature>
<dbReference type="STRING" id="636.AAW15_08795"/>
<dbReference type="PANTHER" id="PTHR43634">
    <property type="entry name" value="OW CONDUCTANCE MECHANOSENSITIVE CHANNEL"/>
    <property type="match status" value="1"/>
</dbReference>
<protein>
    <submittedName>
        <fullName evidence="8">Mechanosensitive ion channel protein MscS</fullName>
    </submittedName>
</protein>
<dbReference type="InterPro" id="IPR023408">
    <property type="entry name" value="MscS_beta-dom_sf"/>
</dbReference>
<evidence type="ECO:0000313" key="8">
    <source>
        <dbReference type="EMBL" id="PEH72847.1"/>
    </source>
</evidence>
<gene>
    <name evidence="8" type="ORF">CRM76_13330</name>
</gene>
<dbReference type="Pfam" id="PF00924">
    <property type="entry name" value="MS_channel_2nd"/>
    <property type="match status" value="1"/>
</dbReference>
<dbReference type="InterPro" id="IPR006685">
    <property type="entry name" value="MscS_channel_2nd"/>
</dbReference>
<dbReference type="OrthoDB" id="9775207at2"/>
<comment type="subcellular location">
    <subcellularLocation>
        <location evidence="1">Membrane</location>
        <topology evidence="1">Multi-pass membrane protein</topology>
    </subcellularLocation>
</comment>
<comment type="caution">
    <text evidence="8">The sequence shown here is derived from an EMBL/GenBank/DDBJ whole genome shotgun (WGS) entry which is preliminary data.</text>
</comment>
<organism evidence="8 9">
    <name type="scientific">Edwardsiella tarda</name>
    <dbReference type="NCBI Taxonomy" id="636"/>
    <lineage>
        <taxon>Bacteria</taxon>
        <taxon>Pseudomonadati</taxon>
        <taxon>Pseudomonadota</taxon>
        <taxon>Gammaproteobacteria</taxon>
        <taxon>Enterobacterales</taxon>
        <taxon>Hafniaceae</taxon>
        <taxon>Edwardsiella</taxon>
    </lineage>
</organism>
<dbReference type="AlphaFoldDB" id="A0A2A7U3I4"/>
<evidence type="ECO:0000313" key="9">
    <source>
        <dbReference type="Proteomes" id="UP000219788"/>
    </source>
</evidence>
<feature type="transmembrane region" description="Helical" evidence="6">
    <location>
        <begin position="36"/>
        <end position="55"/>
    </location>
</feature>
<dbReference type="InterPro" id="IPR011014">
    <property type="entry name" value="MscS_channel_TM-2"/>
</dbReference>
<dbReference type="SUPFAM" id="SSF82861">
    <property type="entry name" value="Mechanosensitive channel protein MscS (YggB), transmembrane region"/>
    <property type="match status" value="1"/>
</dbReference>
<dbReference type="PANTHER" id="PTHR43634:SF2">
    <property type="entry name" value="LOW CONDUCTANCE MECHANOSENSITIVE CHANNEL YNAI"/>
    <property type="match status" value="1"/>
</dbReference>
<accession>A0A2A7U3I4</accession>
<keyword evidence="3 6" id="KW-0812">Transmembrane</keyword>
<evidence type="ECO:0000256" key="1">
    <source>
        <dbReference type="ARBA" id="ARBA00004141"/>
    </source>
</evidence>
<feature type="transmembrane region" description="Helical" evidence="6">
    <location>
        <begin position="112"/>
        <end position="131"/>
    </location>
</feature>
<dbReference type="Gene3D" id="2.30.30.60">
    <property type="match status" value="1"/>
</dbReference>
<dbReference type="GO" id="GO:0008381">
    <property type="term" value="F:mechanosensitive monoatomic ion channel activity"/>
    <property type="evidence" value="ECO:0007669"/>
    <property type="project" value="UniProtKB-ARBA"/>
</dbReference>
<evidence type="ECO:0000256" key="2">
    <source>
        <dbReference type="ARBA" id="ARBA00008017"/>
    </source>
</evidence>
<reference evidence="9" key="1">
    <citation type="submission" date="2017-09" db="EMBL/GenBank/DDBJ databases">
        <title>FDA dAtabase for Regulatory Grade micrObial Sequences (FDA-ARGOS): Supporting development and validation of Infectious Disease Dx tests.</title>
        <authorList>
            <person name="Goldberg B."/>
            <person name="Campos J."/>
            <person name="Tallon L."/>
            <person name="Sadzewicz L."/>
            <person name="Ott S."/>
            <person name="Zhao X."/>
            <person name="Nagaraj S."/>
            <person name="Vavikolanu K."/>
            <person name="Aluvathingal J."/>
            <person name="Nadendla S."/>
            <person name="Geyer C."/>
            <person name="Sichtig H."/>
        </authorList>
    </citation>
    <scope>NUCLEOTIDE SEQUENCE [LARGE SCALE GENOMIC DNA]</scope>
    <source>
        <strain evidence="9">FDAARGOS_370</strain>
    </source>
</reference>
<dbReference type="InterPro" id="IPR045042">
    <property type="entry name" value="YnaI-like"/>
</dbReference>